<dbReference type="Gene3D" id="2.20.110.10">
    <property type="entry name" value="Histone H3 K4-specific methyltransferase SET7/9 N-terminal domain"/>
    <property type="match status" value="1"/>
</dbReference>
<name>A0A449H7V5_NOCFR</name>
<dbReference type="InterPro" id="IPR011652">
    <property type="entry name" value="MORN_2"/>
</dbReference>
<proteinExistence type="predicted"/>
<sequence>MKRIDLAVDAVSYTDDQRLEHDGEPFTGEVVEQVGGQLVSQQFYVDGIAHGPEREWWADGGRKAEGEMRHGMPVGVHRFWHRNGQLAEEREFDDAGRMIRRRKWDENGDPVEIAAGRRARRGI</sequence>
<dbReference type="EMBL" id="CAACYE010000005">
    <property type="protein sequence ID" value="VFA87283.1"/>
    <property type="molecule type" value="Genomic_DNA"/>
</dbReference>
<protein>
    <recommendedName>
        <fullName evidence="2">MORN repeat variant</fullName>
    </recommendedName>
</protein>
<organism evidence="1">
    <name type="scientific">Nocardia farcinica</name>
    <dbReference type="NCBI Taxonomy" id="37329"/>
    <lineage>
        <taxon>Bacteria</taxon>
        <taxon>Bacillati</taxon>
        <taxon>Actinomycetota</taxon>
        <taxon>Actinomycetes</taxon>
        <taxon>Mycobacteriales</taxon>
        <taxon>Nocardiaceae</taxon>
        <taxon>Nocardia</taxon>
    </lineage>
</organism>
<accession>A0A449H7V5</accession>
<dbReference type="AlphaFoldDB" id="A0A449H7V5"/>
<dbReference type="Pfam" id="PF07661">
    <property type="entry name" value="MORN_2"/>
    <property type="match status" value="1"/>
</dbReference>
<dbReference type="SUPFAM" id="SSF82185">
    <property type="entry name" value="Histone H3 K4-specific methyltransferase SET7/9 N-terminal domain"/>
    <property type="match status" value="1"/>
</dbReference>
<reference evidence="1" key="1">
    <citation type="submission" date="2019-02" db="EMBL/GenBank/DDBJ databases">
        <authorList>
            <consortium name="Pathogen Informatics"/>
        </authorList>
    </citation>
    <scope>NUCLEOTIDE SEQUENCE</scope>
    <source>
        <strain evidence="1">3012STDY6733949</strain>
    </source>
</reference>
<dbReference type="RefSeq" id="WP_137354104.1">
    <property type="nucleotide sequence ID" value="NZ_CAACYE020000001.1"/>
</dbReference>
<gene>
    <name evidence="1" type="ORF">NCTC1935_05161</name>
</gene>
<evidence type="ECO:0000313" key="1">
    <source>
        <dbReference type="EMBL" id="VFA87283.1"/>
    </source>
</evidence>
<evidence type="ECO:0008006" key="2">
    <source>
        <dbReference type="Google" id="ProtNLM"/>
    </source>
</evidence>